<dbReference type="InterPro" id="IPR000524">
    <property type="entry name" value="Tscrpt_reg_HTH_GntR"/>
</dbReference>
<keyword evidence="2" id="KW-0238">DNA-binding</keyword>
<dbReference type="Proteomes" id="UP000252357">
    <property type="component" value="Unassembled WGS sequence"/>
</dbReference>
<protein>
    <submittedName>
        <fullName evidence="5">FadR family transcriptional regulator</fullName>
    </submittedName>
</protein>
<dbReference type="InterPro" id="IPR011711">
    <property type="entry name" value="GntR_C"/>
</dbReference>
<reference evidence="5 6" key="1">
    <citation type="journal article" date="2018" name="Int. J. Syst. Evol. Microbiol.">
        <title>Parvibium lacunae gen. nov., sp. nov., a new member of the family Alcaligenaceae isolated from a freshwater pond.</title>
        <authorList>
            <person name="Chen W.M."/>
            <person name="Xie P.B."/>
            <person name="Hsu M.Y."/>
            <person name="Sheu S.Y."/>
        </authorList>
    </citation>
    <scope>NUCLEOTIDE SEQUENCE [LARGE SCALE GENOMIC DNA]</scope>
    <source>
        <strain evidence="5 6">KMB9</strain>
    </source>
</reference>
<name>A0A368L8A3_9BURK</name>
<dbReference type="GO" id="GO:0003677">
    <property type="term" value="F:DNA binding"/>
    <property type="evidence" value="ECO:0007669"/>
    <property type="project" value="UniProtKB-KW"/>
</dbReference>
<dbReference type="GO" id="GO:0003700">
    <property type="term" value="F:DNA-binding transcription factor activity"/>
    <property type="evidence" value="ECO:0007669"/>
    <property type="project" value="InterPro"/>
</dbReference>
<dbReference type="CDD" id="cd07377">
    <property type="entry name" value="WHTH_GntR"/>
    <property type="match status" value="1"/>
</dbReference>
<comment type="caution">
    <text evidence="5">The sequence shown here is derived from an EMBL/GenBank/DDBJ whole genome shotgun (WGS) entry which is preliminary data.</text>
</comment>
<dbReference type="InterPro" id="IPR008920">
    <property type="entry name" value="TF_FadR/GntR_C"/>
</dbReference>
<dbReference type="Pfam" id="PF00392">
    <property type="entry name" value="GntR"/>
    <property type="match status" value="1"/>
</dbReference>
<dbReference type="OrthoDB" id="5450856at2"/>
<evidence type="ECO:0000256" key="1">
    <source>
        <dbReference type="ARBA" id="ARBA00023015"/>
    </source>
</evidence>
<keyword evidence="6" id="KW-1185">Reference proteome</keyword>
<feature type="domain" description="HTH gntR-type" evidence="4">
    <location>
        <begin position="6"/>
        <end position="74"/>
    </location>
</feature>
<evidence type="ECO:0000259" key="4">
    <source>
        <dbReference type="PROSITE" id="PS50949"/>
    </source>
</evidence>
<dbReference type="SUPFAM" id="SSF46785">
    <property type="entry name" value="Winged helix' DNA-binding domain"/>
    <property type="match status" value="1"/>
</dbReference>
<dbReference type="SUPFAM" id="SSF48008">
    <property type="entry name" value="GntR ligand-binding domain-like"/>
    <property type="match status" value="1"/>
</dbReference>
<evidence type="ECO:0000313" key="5">
    <source>
        <dbReference type="EMBL" id="RCS59469.1"/>
    </source>
</evidence>
<evidence type="ECO:0000256" key="2">
    <source>
        <dbReference type="ARBA" id="ARBA00023125"/>
    </source>
</evidence>
<accession>A0A368L8A3</accession>
<dbReference type="Pfam" id="PF07729">
    <property type="entry name" value="FCD"/>
    <property type="match status" value="1"/>
</dbReference>
<dbReference type="Gene3D" id="1.20.120.530">
    <property type="entry name" value="GntR ligand-binding domain-like"/>
    <property type="match status" value="1"/>
</dbReference>
<dbReference type="AlphaFoldDB" id="A0A368L8A3"/>
<dbReference type="SMART" id="SM00345">
    <property type="entry name" value="HTH_GNTR"/>
    <property type="match status" value="1"/>
</dbReference>
<gene>
    <name evidence="5" type="ORF">DU000_01700</name>
</gene>
<dbReference type="PANTHER" id="PTHR43537">
    <property type="entry name" value="TRANSCRIPTIONAL REGULATOR, GNTR FAMILY"/>
    <property type="match status" value="1"/>
</dbReference>
<dbReference type="Gene3D" id="1.10.10.10">
    <property type="entry name" value="Winged helix-like DNA-binding domain superfamily/Winged helix DNA-binding domain"/>
    <property type="match status" value="1"/>
</dbReference>
<dbReference type="EMBL" id="QPGB01000001">
    <property type="protein sequence ID" value="RCS59469.1"/>
    <property type="molecule type" value="Genomic_DNA"/>
</dbReference>
<dbReference type="InterPro" id="IPR036388">
    <property type="entry name" value="WH-like_DNA-bd_sf"/>
</dbReference>
<evidence type="ECO:0000256" key="3">
    <source>
        <dbReference type="ARBA" id="ARBA00023163"/>
    </source>
</evidence>
<sequence length="229" mass="25255">MNPNVITLTDQVAEHLEQEIKDGTYPIDSKIPTGKKLCEQYGVSIVVVREAIERLKSKGLLASKQGAGVFVKALTIDTGLQFEAPIQDNEFKALIELRMVIESGAAAIAAKNASKEDIAAIKDALAHLKKNLYGPLSIDADLGFHLAIAHATKNHYFIELLHYLHGKLRNAIENARANSAQNTGYTEAAYHEHEAIYRAIAAKQPENAAEMATQHLQKVLERFYSKKKP</sequence>
<proteinExistence type="predicted"/>
<dbReference type="InterPro" id="IPR036390">
    <property type="entry name" value="WH_DNA-bd_sf"/>
</dbReference>
<keyword evidence="1" id="KW-0805">Transcription regulation</keyword>
<keyword evidence="3" id="KW-0804">Transcription</keyword>
<organism evidence="5 6">
    <name type="scientific">Parvibium lacunae</name>
    <dbReference type="NCBI Taxonomy" id="1888893"/>
    <lineage>
        <taxon>Bacteria</taxon>
        <taxon>Pseudomonadati</taxon>
        <taxon>Pseudomonadota</taxon>
        <taxon>Betaproteobacteria</taxon>
        <taxon>Burkholderiales</taxon>
        <taxon>Alcaligenaceae</taxon>
        <taxon>Parvibium</taxon>
    </lineage>
</organism>
<dbReference type="SMART" id="SM00895">
    <property type="entry name" value="FCD"/>
    <property type="match status" value="1"/>
</dbReference>
<dbReference type="PROSITE" id="PS50949">
    <property type="entry name" value="HTH_GNTR"/>
    <property type="match status" value="1"/>
</dbReference>
<evidence type="ECO:0000313" key="6">
    <source>
        <dbReference type="Proteomes" id="UP000252357"/>
    </source>
</evidence>
<dbReference type="RefSeq" id="WP_114401619.1">
    <property type="nucleotide sequence ID" value="NZ_QPGB01000001.1"/>
</dbReference>
<dbReference type="PANTHER" id="PTHR43537:SF5">
    <property type="entry name" value="UXU OPERON TRANSCRIPTIONAL REGULATOR"/>
    <property type="match status" value="1"/>
</dbReference>